<evidence type="ECO:0000313" key="5">
    <source>
        <dbReference type="EMBL" id="ANQ13433.1"/>
    </source>
</evidence>
<evidence type="ECO:0000259" key="3">
    <source>
        <dbReference type="Pfam" id="PF13556"/>
    </source>
</evidence>
<dbReference type="Pfam" id="PF05651">
    <property type="entry name" value="Diacid_rec"/>
    <property type="match status" value="1"/>
</dbReference>
<organism evidence="5 6">
    <name type="scientific">Vibrio natriegens NBRC 15636 = ATCC 14048 = DSM 759</name>
    <dbReference type="NCBI Taxonomy" id="1219067"/>
    <lineage>
        <taxon>Bacteria</taxon>
        <taxon>Pseudomonadati</taxon>
        <taxon>Pseudomonadota</taxon>
        <taxon>Gammaproteobacteria</taxon>
        <taxon>Vibrionales</taxon>
        <taxon>Vibrionaceae</taxon>
        <taxon>Vibrio</taxon>
    </lineage>
</organism>
<dbReference type="PANTHER" id="PTHR33744:SF15">
    <property type="entry name" value="CARBOHYDRATE DIACID REGULATOR"/>
    <property type="match status" value="1"/>
</dbReference>
<dbReference type="KEGG" id="vna:PN96_01445"/>
<protein>
    <submittedName>
        <fullName evidence="5">XRE family transcriptional regulator</fullName>
    </submittedName>
</protein>
<keyword evidence="6" id="KW-1185">Reference proteome</keyword>
<feature type="domain" description="PucR C-terminal helix-turn-helix" evidence="3">
    <location>
        <begin position="321"/>
        <end position="375"/>
    </location>
</feature>
<comment type="similarity">
    <text evidence="1">Belongs to the CdaR family.</text>
</comment>
<dbReference type="Pfam" id="PF17853">
    <property type="entry name" value="GGDEF_2"/>
    <property type="match status" value="1"/>
</dbReference>
<evidence type="ECO:0000313" key="6">
    <source>
        <dbReference type="Proteomes" id="UP000092741"/>
    </source>
</evidence>
<dbReference type="PANTHER" id="PTHR33744">
    <property type="entry name" value="CARBOHYDRATE DIACID REGULATOR"/>
    <property type="match status" value="1"/>
</dbReference>
<dbReference type="RefSeq" id="WP_020333927.1">
    <property type="nucleotide sequence ID" value="NZ_ATFJ01000013.1"/>
</dbReference>
<feature type="domain" description="Putative sugar diacid recognition" evidence="2">
    <location>
        <begin position="3"/>
        <end position="136"/>
    </location>
</feature>
<evidence type="ECO:0000256" key="1">
    <source>
        <dbReference type="ARBA" id="ARBA00006754"/>
    </source>
</evidence>
<name>A0AAN1CWV2_VIBNA</name>
<feature type="domain" description="CdaR GGDEF-like" evidence="4">
    <location>
        <begin position="143"/>
        <end position="271"/>
    </location>
</feature>
<gene>
    <name evidence="5" type="ORF">BA890_11825</name>
</gene>
<reference evidence="5 6" key="1">
    <citation type="submission" date="2016-07" db="EMBL/GenBank/DDBJ databases">
        <title>Developing Vibrio natriegens as a novel, fast-growing host for biotechnology.</title>
        <authorList>
            <person name="Weinstock M.T."/>
            <person name="Hesek E.D."/>
            <person name="Wilson C.M."/>
            <person name="Gibson D.G."/>
        </authorList>
    </citation>
    <scope>NUCLEOTIDE SEQUENCE [LARGE SCALE GENOMIC DNA]</scope>
    <source>
        <strain evidence="5 6">ATCC 14048</strain>
    </source>
</reference>
<evidence type="ECO:0000259" key="4">
    <source>
        <dbReference type="Pfam" id="PF17853"/>
    </source>
</evidence>
<sequence>MQLNENIARQIVERTMTIISHSVNVMDEKGRIIGSGDSTRLQQKHEGAVLAINERRIVEINQAAVNNLKGVKPGINLPIIYRNQVIGAIGISGAPEEVHHYGELVKMTAELIIEQAALMSQIEWNKRHREELVLQLIQGSTLNDNQLTSIAERLDLDLSQPRIAAVVKVIPSNDKPMLLEHLQQLVHLLEYPERDNLVGIISVSELEVVVLKPITLTVNGWSKENEIKSANQLLRRVKTQGKFKIRITLGDYFPSLQGLAQSYQTAKRTMELTQNQPGQLFFCQDYRIPVLLSAVKNEPWQLQQLCQPYKLLQLSDSKGTLIKTLKVYFEQNCDAHQTCCTLHIHRNTLRYRLDKISQITSLDINSLDSIIQLYLGSSFSHLENEKYADAQ</sequence>
<dbReference type="AlphaFoldDB" id="A0AAN1CWV2"/>
<dbReference type="InterPro" id="IPR041522">
    <property type="entry name" value="CdaR_GGDEF"/>
</dbReference>
<dbReference type="InterPro" id="IPR025736">
    <property type="entry name" value="PucR_C-HTH_dom"/>
</dbReference>
<dbReference type="InterPro" id="IPR008599">
    <property type="entry name" value="Diacid_rec"/>
</dbReference>
<accession>A0AAN1CWV2</accession>
<dbReference type="GeneID" id="70911438"/>
<dbReference type="Gene3D" id="1.10.10.2840">
    <property type="entry name" value="PucR C-terminal helix-turn-helix domain"/>
    <property type="match status" value="1"/>
</dbReference>
<dbReference type="InterPro" id="IPR051448">
    <property type="entry name" value="CdaR-like_regulators"/>
</dbReference>
<dbReference type="Pfam" id="PF13556">
    <property type="entry name" value="HTH_30"/>
    <property type="match status" value="1"/>
</dbReference>
<dbReference type="EMBL" id="CP016345">
    <property type="protein sequence ID" value="ANQ13433.1"/>
    <property type="molecule type" value="Genomic_DNA"/>
</dbReference>
<proteinExistence type="inferred from homology"/>
<dbReference type="InterPro" id="IPR042070">
    <property type="entry name" value="PucR_C-HTH_sf"/>
</dbReference>
<evidence type="ECO:0000259" key="2">
    <source>
        <dbReference type="Pfam" id="PF05651"/>
    </source>
</evidence>
<dbReference type="Proteomes" id="UP000092741">
    <property type="component" value="Chromosome 1"/>
</dbReference>